<keyword evidence="4" id="KW-0472">Membrane</keyword>
<dbReference type="PATRIC" id="fig|1267766.3.peg.2277"/>
<evidence type="ECO:0000256" key="4">
    <source>
        <dbReference type="ARBA" id="ARBA00023136"/>
    </source>
</evidence>
<evidence type="ECO:0000256" key="1">
    <source>
        <dbReference type="ARBA" id="ARBA00004141"/>
    </source>
</evidence>
<dbReference type="STRING" id="1267766.WYH_02250"/>
<keyword evidence="6" id="KW-1185">Reference proteome</keyword>
<keyword evidence="3" id="KW-1133">Transmembrane helix</keyword>
<dbReference type="Pfam" id="PF07264">
    <property type="entry name" value="EI24"/>
    <property type="match status" value="1"/>
</dbReference>
<proteinExistence type="predicted"/>
<evidence type="ECO:0000256" key="2">
    <source>
        <dbReference type="ARBA" id="ARBA00022692"/>
    </source>
</evidence>
<dbReference type="OrthoDB" id="5421146at2"/>
<dbReference type="AlphaFoldDB" id="A0A0F7KVP3"/>
<reference evidence="5" key="1">
    <citation type="submission" date="2015-05" db="EMBL/GenBank/DDBJ databases">
        <title>The complete genome of Altererythrobacter atlanticus strain 26DY36.</title>
        <authorList>
            <person name="Wu Y.-H."/>
            <person name="Cheng H."/>
            <person name="Wu X.-W."/>
        </authorList>
    </citation>
    <scope>NUCLEOTIDE SEQUENCE [LARGE SCALE GENOMIC DNA]</scope>
    <source>
        <strain evidence="5">26DY36</strain>
    </source>
</reference>
<dbReference type="RefSeq" id="WP_046903877.1">
    <property type="nucleotide sequence ID" value="NZ_CP011452.2"/>
</dbReference>
<name>A0A0F7KVP3_9SPHN</name>
<keyword evidence="2" id="KW-0812">Transmembrane</keyword>
<evidence type="ECO:0000256" key="3">
    <source>
        <dbReference type="ARBA" id="ARBA00022989"/>
    </source>
</evidence>
<comment type="subcellular location">
    <subcellularLocation>
        <location evidence="1">Membrane</location>
        <topology evidence="1">Multi-pass membrane protein</topology>
    </subcellularLocation>
</comment>
<dbReference type="InterPro" id="IPR059112">
    <property type="entry name" value="CysZ/EI24"/>
</dbReference>
<accession>A0A0F7KVP3</accession>
<protein>
    <submittedName>
        <fullName evidence="5">CysZ-like protein</fullName>
    </submittedName>
</protein>
<evidence type="ECO:0000313" key="5">
    <source>
        <dbReference type="EMBL" id="AKH43282.1"/>
    </source>
</evidence>
<evidence type="ECO:0000313" key="6">
    <source>
        <dbReference type="Proteomes" id="UP000034392"/>
    </source>
</evidence>
<gene>
    <name evidence="5" type="ORF">WYH_02250</name>
</gene>
<dbReference type="KEGG" id="aay:WYH_02250"/>
<dbReference type="Proteomes" id="UP000034392">
    <property type="component" value="Chromosome"/>
</dbReference>
<dbReference type="EMBL" id="CP011452">
    <property type="protein sequence ID" value="AKH43282.1"/>
    <property type="molecule type" value="Genomic_DNA"/>
</dbReference>
<organism evidence="5 6">
    <name type="scientific">Croceibacterium atlanticum</name>
    <dbReference type="NCBI Taxonomy" id="1267766"/>
    <lineage>
        <taxon>Bacteria</taxon>
        <taxon>Pseudomonadati</taxon>
        <taxon>Pseudomonadota</taxon>
        <taxon>Alphaproteobacteria</taxon>
        <taxon>Sphingomonadales</taxon>
        <taxon>Erythrobacteraceae</taxon>
        <taxon>Croceibacterium</taxon>
    </lineage>
</organism>
<sequence>MPAVFSSLMLALAQLADGRVLRILLKSLAVTVVLFILIGGAGWYGMDRALAWLGLSDGLFTGAGSLRGLAALLLSLLWLWLSWRIVAMAVIQFYADEVVQAVEARAYPDRAEAARDLPLREQLSESLKSAGRALLVNLLALPFALALLFTGIGPAVLFFLVNAALLGRELQDMVWLRHRRDAADLAPASGLERFLLGGAITFLLSIPVANFLAPLLGAAGATHLIHRKKRS</sequence>